<feature type="signal peptide" evidence="3">
    <location>
        <begin position="1"/>
        <end position="38"/>
    </location>
</feature>
<feature type="compositionally biased region" description="Low complexity" evidence="1">
    <location>
        <begin position="552"/>
        <end position="564"/>
    </location>
</feature>
<dbReference type="EMBL" id="BAAANO010000020">
    <property type="protein sequence ID" value="GAA2011217.1"/>
    <property type="molecule type" value="Genomic_DNA"/>
</dbReference>
<feature type="region of interest" description="Disordered" evidence="1">
    <location>
        <begin position="385"/>
        <end position="602"/>
    </location>
</feature>
<gene>
    <name evidence="4" type="ORF">GCM10009755_23200</name>
</gene>
<feature type="compositionally biased region" description="Acidic residues" evidence="1">
    <location>
        <begin position="420"/>
        <end position="438"/>
    </location>
</feature>
<feature type="region of interest" description="Disordered" evidence="1">
    <location>
        <begin position="48"/>
        <end position="220"/>
    </location>
</feature>
<feature type="transmembrane region" description="Helical" evidence="2">
    <location>
        <begin position="604"/>
        <end position="625"/>
    </location>
</feature>
<dbReference type="RefSeq" id="WP_344309869.1">
    <property type="nucleotide sequence ID" value="NZ_BAAANO010000020.1"/>
</dbReference>
<organism evidence="4 5">
    <name type="scientific">Brevibacterium samyangense</name>
    <dbReference type="NCBI Taxonomy" id="366888"/>
    <lineage>
        <taxon>Bacteria</taxon>
        <taxon>Bacillati</taxon>
        <taxon>Actinomycetota</taxon>
        <taxon>Actinomycetes</taxon>
        <taxon>Micrococcales</taxon>
        <taxon>Brevibacteriaceae</taxon>
        <taxon>Brevibacterium</taxon>
    </lineage>
</organism>
<feature type="compositionally biased region" description="Low complexity" evidence="1">
    <location>
        <begin position="118"/>
        <end position="179"/>
    </location>
</feature>
<evidence type="ECO:0000256" key="1">
    <source>
        <dbReference type="SAM" id="MobiDB-lite"/>
    </source>
</evidence>
<name>A0ABP5F090_9MICO</name>
<evidence type="ECO:0000256" key="3">
    <source>
        <dbReference type="SAM" id="SignalP"/>
    </source>
</evidence>
<feature type="chain" id="PRO_5045037978" evidence="3">
    <location>
        <begin position="39"/>
        <end position="629"/>
    </location>
</feature>
<dbReference type="PROSITE" id="PS51318">
    <property type="entry name" value="TAT"/>
    <property type="match status" value="1"/>
</dbReference>
<evidence type="ECO:0000256" key="2">
    <source>
        <dbReference type="SAM" id="Phobius"/>
    </source>
</evidence>
<dbReference type="Proteomes" id="UP001500755">
    <property type="component" value="Unassembled WGS sequence"/>
</dbReference>
<feature type="compositionally biased region" description="Polar residues" evidence="1">
    <location>
        <begin position="451"/>
        <end position="461"/>
    </location>
</feature>
<reference evidence="5" key="1">
    <citation type="journal article" date="2019" name="Int. J. Syst. Evol. Microbiol.">
        <title>The Global Catalogue of Microorganisms (GCM) 10K type strain sequencing project: providing services to taxonomists for standard genome sequencing and annotation.</title>
        <authorList>
            <consortium name="The Broad Institute Genomics Platform"/>
            <consortium name="The Broad Institute Genome Sequencing Center for Infectious Disease"/>
            <person name="Wu L."/>
            <person name="Ma J."/>
        </authorList>
    </citation>
    <scope>NUCLEOTIDE SEQUENCE [LARGE SCALE GENOMIC DNA]</scope>
    <source>
        <strain evidence="5">JCM 14546</strain>
    </source>
</reference>
<keyword evidence="3" id="KW-0732">Signal</keyword>
<protein>
    <submittedName>
        <fullName evidence="4">Uncharacterized protein</fullName>
    </submittedName>
</protein>
<keyword evidence="2" id="KW-0812">Transmembrane</keyword>
<feature type="compositionally biased region" description="Low complexity" evidence="1">
    <location>
        <begin position="56"/>
        <end position="94"/>
    </location>
</feature>
<accession>A0ABP5F090</accession>
<dbReference type="Pfam" id="PF17963">
    <property type="entry name" value="Big_9"/>
    <property type="match status" value="2"/>
</dbReference>
<feature type="compositionally biased region" description="Polar residues" evidence="1">
    <location>
        <begin position="97"/>
        <end position="108"/>
    </location>
</feature>
<sequence>MPNPSQSLSTGRQALTGRALASGVLALAVCAAPIAASAAVAHTTEPTIAGSPIFDSTATPTATATPTETATTTASPSATPSPTESTAAESAEAPRTYGTQDHSATTSGPAAEAPAPDSTTVPAAAPGATGPDSATSAPATGPTAASTPGTAPGGEPDATPTPGATTDPSAEPTAPATEPTPTPTEDEGDDGEYATPVARDVASDESSAFEGDVHGIDVLTNGDENAEVGLVGDPVGGTFTVEDDETVSFSAEDGFTGTASVQFVITNSEGEQSNAATLTVEVEEPRVVLHDDSAEIPAGETSVVIEMLANDEFDPEEQRHRVRLEAAGEREPLDTPAGTFVFEYNYQTRDQQIRFDANPETFAGTASATYIVTAADGHEYSASITVTGPDLTAGPPEPEAPQETEIPGGSDDSEAPGYPEETDAPEEPGGAEETDGPEESGGSDVTDEETGASTGDGTSAENEVPPSSLDGSDTGETAGIPAPTDAPTDGATEEATSDPSNDIDSQAGDDGSDFFLPGTGLEEDGVPSAENYADPVPQAPGDVFGSDDDVITATGADPTATGASGEDEPTSGDSSAGDDAFLETGNGEDVSTSTRPLDGPGMSWAIPTLIGIGVAALGVVGWVTLRRRP</sequence>
<comment type="caution">
    <text evidence="4">The sequence shown here is derived from an EMBL/GenBank/DDBJ whole genome shotgun (WGS) entry which is preliminary data.</text>
</comment>
<keyword evidence="2" id="KW-1133">Transmembrane helix</keyword>
<evidence type="ECO:0000313" key="5">
    <source>
        <dbReference type="Proteomes" id="UP001500755"/>
    </source>
</evidence>
<keyword evidence="5" id="KW-1185">Reference proteome</keyword>
<dbReference type="InterPro" id="IPR006311">
    <property type="entry name" value="TAT_signal"/>
</dbReference>
<keyword evidence="2" id="KW-0472">Membrane</keyword>
<proteinExistence type="predicted"/>
<evidence type="ECO:0000313" key="4">
    <source>
        <dbReference type="EMBL" id="GAA2011217.1"/>
    </source>
</evidence>